<evidence type="ECO:0000256" key="1">
    <source>
        <dbReference type="SAM" id="SignalP"/>
    </source>
</evidence>
<dbReference type="EMBL" id="KZ678394">
    <property type="protein sequence ID" value="PSR97112.1"/>
    <property type="molecule type" value="Genomic_DNA"/>
</dbReference>
<keyword evidence="3" id="KW-1185">Reference proteome</keyword>
<proteinExistence type="predicted"/>
<accession>A0A2T3AG62</accession>
<dbReference type="AlphaFoldDB" id="A0A2T3AG62"/>
<dbReference type="Proteomes" id="UP000241462">
    <property type="component" value="Unassembled WGS sequence"/>
</dbReference>
<evidence type="ECO:0000313" key="3">
    <source>
        <dbReference type="Proteomes" id="UP000241462"/>
    </source>
</evidence>
<organism evidence="2 3">
    <name type="scientific">Coniella lustricola</name>
    <dbReference type="NCBI Taxonomy" id="2025994"/>
    <lineage>
        <taxon>Eukaryota</taxon>
        <taxon>Fungi</taxon>
        <taxon>Dikarya</taxon>
        <taxon>Ascomycota</taxon>
        <taxon>Pezizomycotina</taxon>
        <taxon>Sordariomycetes</taxon>
        <taxon>Sordariomycetidae</taxon>
        <taxon>Diaporthales</taxon>
        <taxon>Schizoparmaceae</taxon>
        <taxon>Coniella</taxon>
    </lineage>
</organism>
<reference evidence="2 3" key="1">
    <citation type="journal article" date="2018" name="Mycol. Prog.">
        <title>Coniella lustricola, a new species from submerged detritus.</title>
        <authorList>
            <person name="Raudabaugh D.B."/>
            <person name="Iturriaga T."/>
            <person name="Carver A."/>
            <person name="Mondo S."/>
            <person name="Pangilinan J."/>
            <person name="Lipzen A."/>
            <person name="He G."/>
            <person name="Amirebrahimi M."/>
            <person name="Grigoriev I.V."/>
            <person name="Miller A.N."/>
        </authorList>
    </citation>
    <scope>NUCLEOTIDE SEQUENCE [LARGE SCALE GENOMIC DNA]</scope>
    <source>
        <strain evidence="2 3">B22-T-1</strain>
    </source>
</reference>
<keyword evidence="1" id="KW-0732">Signal</keyword>
<name>A0A2T3AG62_9PEZI</name>
<evidence type="ECO:0000313" key="2">
    <source>
        <dbReference type="EMBL" id="PSR97112.1"/>
    </source>
</evidence>
<gene>
    <name evidence="2" type="ORF">BD289DRAFT_118289</name>
</gene>
<dbReference type="InParanoid" id="A0A2T3AG62"/>
<feature type="signal peptide" evidence="1">
    <location>
        <begin position="1"/>
        <end position="32"/>
    </location>
</feature>
<protein>
    <recommendedName>
        <fullName evidence="4">Secreted protein</fullName>
    </recommendedName>
</protein>
<sequence length="94" mass="10449">MNGRNASNSIQYLMLVFAAYSLLSRVASLATAGPTPPQTFFWGPLTAPHFYPQPLSFALTARYGTAKAATIQLGRCRLPGQQRTHRIKYMCRTK</sequence>
<feature type="chain" id="PRO_5015399649" description="Secreted protein" evidence="1">
    <location>
        <begin position="33"/>
        <end position="94"/>
    </location>
</feature>
<evidence type="ECO:0008006" key="4">
    <source>
        <dbReference type="Google" id="ProtNLM"/>
    </source>
</evidence>